<dbReference type="InterPro" id="IPR015422">
    <property type="entry name" value="PyrdxlP-dep_Trfase_small"/>
</dbReference>
<dbReference type="InterPro" id="IPR036388">
    <property type="entry name" value="WH-like_DNA-bd_sf"/>
</dbReference>
<dbReference type="InterPro" id="IPR051446">
    <property type="entry name" value="HTH_trans_reg/aminotransferase"/>
</dbReference>
<protein>
    <submittedName>
        <fullName evidence="7">DNA-binding transcriptional regulator</fullName>
    </submittedName>
</protein>
<evidence type="ECO:0000256" key="1">
    <source>
        <dbReference type="ARBA" id="ARBA00005384"/>
    </source>
</evidence>
<dbReference type="GO" id="GO:0003677">
    <property type="term" value="F:DNA binding"/>
    <property type="evidence" value="ECO:0007669"/>
    <property type="project" value="UniProtKB-KW"/>
</dbReference>
<dbReference type="Gene3D" id="1.10.10.10">
    <property type="entry name" value="Winged helix-like DNA-binding domain superfamily/Winged helix DNA-binding domain"/>
    <property type="match status" value="1"/>
</dbReference>
<gene>
    <name evidence="7" type="ORF">GCM10008957_20900</name>
</gene>
<dbReference type="Proteomes" id="UP000603865">
    <property type="component" value="Unassembled WGS sequence"/>
</dbReference>
<reference evidence="7" key="2">
    <citation type="submission" date="2020-09" db="EMBL/GenBank/DDBJ databases">
        <authorList>
            <person name="Sun Q."/>
            <person name="Ohkuma M."/>
        </authorList>
    </citation>
    <scope>NUCLEOTIDE SEQUENCE</scope>
    <source>
        <strain evidence="7">JCM 31311</strain>
    </source>
</reference>
<evidence type="ECO:0000256" key="2">
    <source>
        <dbReference type="ARBA" id="ARBA00022898"/>
    </source>
</evidence>
<dbReference type="GO" id="GO:0003700">
    <property type="term" value="F:DNA-binding transcription factor activity"/>
    <property type="evidence" value="ECO:0007669"/>
    <property type="project" value="InterPro"/>
</dbReference>
<dbReference type="Gene3D" id="3.40.640.10">
    <property type="entry name" value="Type I PLP-dependent aspartate aminotransferase-like (Major domain)"/>
    <property type="match status" value="1"/>
</dbReference>
<keyword evidence="8" id="KW-1185">Reference proteome</keyword>
<evidence type="ECO:0000313" key="7">
    <source>
        <dbReference type="EMBL" id="GGR07993.1"/>
    </source>
</evidence>
<evidence type="ECO:0000256" key="5">
    <source>
        <dbReference type="ARBA" id="ARBA00023163"/>
    </source>
</evidence>
<keyword evidence="2" id="KW-0663">Pyridoxal phosphate</keyword>
<keyword evidence="5" id="KW-0804">Transcription</keyword>
<accession>A0A918C6F5</accession>
<dbReference type="GO" id="GO:0030170">
    <property type="term" value="F:pyridoxal phosphate binding"/>
    <property type="evidence" value="ECO:0007669"/>
    <property type="project" value="InterPro"/>
</dbReference>
<keyword evidence="3" id="KW-0805">Transcription regulation</keyword>
<dbReference type="SUPFAM" id="SSF53383">
    <property type="entry name" value="PLP-dependent transferases"/>
    <property type="match status" value="1"/>
</dbReference>
<evidence type="ECO:0000256" key="4">
    <source>
        <dbReference type="ARBA" id="ARBA00023125"/>
    </source>
</evidence>
<comment type="caution">
    <text evidence="7">The sequence shown here is derived from an EMBL/GenBank/DDBJ whole genome shotgun (WGS) entry which is preliminary data.</text>
</comment>
<dbReference type="InterPro" id="IPR036390">
    <property type="entry name" value="WH_DNA-bd_sf"/>
</dbReference>
<reference evidence="7" key="1">
    <citation type="journal article" date="2014" name="Int. J. Syst. Evol. Microbiol.">
        <title>Complete genome sequence of Corynebacterium casei LMG S-19264T (=DSM 44701T), isolated from a smear-ripened cheese.</title>
        <authorList>
            <consortium name="US DOE Joint Genome Institute (JGI-PGF)"/>
            <person name="Walter F."/>
            <person name="Albersmeier A."/>
            <person name="Kalinowski J."/>
            <person name="Ruckert C."/>
        </authorList>
    </citation>
    <scope>NUCLEOTIDE SEQUENCE</scope>
    <source>
        <strain evidence="7">JCM 31311</strain>
    </source>
</reference>
<dbReference type="Gene3D" id="3.90.1150.10">
    <property type="entry name" value="Aspartate Aminotransferase, domain 1"/>
    <property type="match status" value="1"/>
</dbReference>
<evidence type="ECO:0000313" key="8">
    <source>
        <dbReference type="Proteomes" id="UP000603865"/>
    </source>
</evidence>
<dbReference type="Pfam" id="PF00392">
    <property type="entry name" value="GntR"/>
    <property type="match status" value="1"/>
</dbReference>
<feature type="domain" description="HTH gntR-type" evidence="6">
    <location>
        <begin position="18"/>
        <end position="86"/>
    </location>
</feature>
<dbReference type="CDD" id="cd07377">
    <property type="entry name" value="WHTH_GntR"/>
    <property type="match status" value="1"/>
</dbReference>
<evidence type="ECO:0000259" key="6">
    <source>
        <dbReference type="PROSITE" id="PS50949"/>
    </source>
</evidence>
<dbReference type="Pfam" id="PF00155">
    <property type="entry name" value="Aminotran_1_2"/>
    <property type="match status" value="1"/>
</dbReference>
<dbReference type="PANTHER" id="PTHR46577:SF1">
    <property type="entry name" value="HTH-TYPE TRANSCRIPTIONAL REGULATORY PROTEIN GABR"/>
    <property type="match status" value="1"/>
</dbReference>
<comment type="similarity">
    <text evidence="1">In the C-terminal section; belongs to the class-I pyridoxal-phosphate-dependent aminotransferase family.</text>
</comment>
<dbReference type="InterPro" id="IPR015421">
    <property type="entry name" value="PyrdxlP-dep_Trfase_major"/>
</dbReference>
<dbReference type="EMBL" id="BMQL01000009">
    <property type="protein sequence ID" value="GGR07993.1"/>
    <property type="molecule type" value="Genomic_DNA"/>
</dbReference>
<dbReference type="InterPro" id="IPR015424">
    <property type="entry name" value="PyrdxlP-dep_Trfase"/>
</dbReference>
<dbReference type="AlphaFoldDB" id="A0A918C6F5"/>
<sequence length="470" mass="50535">METQRWSALLAHWSGGRGPRYVQLSQALQGCIECGQVGSAEQLPSERHLADLLNLSRSTVVAAYEHLASEGWVSRRQGSGTHVSPTAPRQAEVLALRSPLRTGHQPPGELDLTIAVPTLTPVQQARVQQASAGAFSESVYHPLGLADLRATLAQLYSRSGLPTTPEQIIVTTGAQQAISIIASTFLKRGDCALLETPTYFGAIDVFRAAGARLLGSPVTAQGVRPTDFEQQLAAGPRLAFLTPTFQNPTGTVLPAGSRERVAGLIAHAQLPTIEDETLIDLGLSATKLPPRLAAFAPTAPIICVGSLSKLFWAGLRVGWMRVPASLAAPLIQSKTLCDFGSSMPSQMIALNLLQDLPTLRAERRAAVLPARDLLVNLLREKLPDWSFEVPSGGQFLWAQLPTRNASGFTHAARRHGVRLFPGASMGVTDLPDSYLRLPFTVPPEYLPEAVERLAAAWQSFRERGAGERLA</sequence>
<keyword evidence="4 7" id="KW-0238">DNA-binding</keyword>
<organism evidence="7 8">
    <name type="scientific">Deinococcus ruber</name>
    <dbReference type="NCBI Taxonomy" id="1848197"/>
    <lineage>
        <taxon>Bacteria</taxon>
        <taxon>Thermotogati</taxon>
        <taxon>Deinococcota</taxon>
        <taxon>Deinococci</taxon>
        <taxon>Deinococcales</taxon>
        <taxon>Deinococcaceae</taxon>
        <taxon>Deinococcus</taxon>
    </lineage>
</organism>
<dbReference type="PANTHER" id="PTHR46577">
    <property type="entry name" value="HTH-TYPE TRANSCRIPTIONAL REGULATORY PROTEIN GABR"/>
    <property type="match status" value="1"/>
</dbReference>
<proteinExistence type="inferred from homology"/>
<dbReference type="PRINTS" id="PR00035">
    <property type="entry name" value="HTHGNTR"/>
</dbReference>
<dbReference type="PROSITE" id="PS50949">
    <property type="entry name" value="HTH_GNTR"/>
    <property type="match status" value="1"/>
</dbReference>
<dbReference type="RefSeq" id="WP_189090066.1">
    <property type="nucleotide sequence ID" value="NZ_BMQL01000009.1"/>
</dbReference>
<dbReference type="PROSITE" id="PS51257">
    <property type="entry name" value="PROKAR_LIPOPROTEIN"/>
    <property type="match status" value="1"/>
</dbReference>
<dbReference type="InterPro" id="IPR004839">
    <property type="entry name" value="Aminotransferase_I/II_large"/>
</dbReference>
<dbReference type="InterPro" id="IPR000524">
    <property type="entry name" value="Tscrpt_reg_HTH_GntR"/>
</dbReference>
<name>A0A918C6F5_9DEIO</name>
<dbReference type="CDD" id="cd00609">
    <property type="entry name" value="AAT_like"/>
    <property type="match status" value="1"/>
</dbReference>
<dbReference type="SUPFAM" id="SSF46785">
    <property type="entry name" value="Winged helix' DNA-binding domain"/>
    <property type="match status" value="1"/>
</dbReference>
<dbReference type="SMART" id="SM00345">
    <property type="entry name" value="HTH_GNTR"/>
    <property type="match status" value="1"/>
</dbReference>
<evidence type="ECO:0000256" key="3">
    <source>
        <dbReference type="ARBA" id="ARBA00023015"/>
    </source>
</evidence>